<dbReference type="PANTHER" id="PTHR24416:SF600">
    <property type="entry name" value="PDGF- AND VEGF-RECEPTOR RELATED, ISOFORM J"/>
    <property type="match status" value="1"/>
</dbReference>
<keyword evidence="2" id="KW-0418">Kinase</keyword>
<accession>A0A9Q1H8S4</accession>
<dbReference type="OrthoDB" id="5984852at2759"/>
<gene>
    <name evidence="2" type="ORF">HOLleu_14201</name>
</gene>
<dbReference type="GO" id="GO:0007169">
    <property type="term" value="P:cell surface receptor protein tyrosine kinase signaling pathway"/>
    <property type="evidence" value="ECO:0007669"/>
    <property type="project" value="TreeGrafter"/>
</dbReference>
<evidence type="ECO:0000313" key="3">
    <source>
        <dbReference type="Proteomes" id="UP001152320"/>
    </source>
</evidence>
<dbReference type="GO" id="GO:0004714">
    <property type="term" value="F:transmembrane receptor protein tyrosine kinase activity"/>
    <property type="evidence" value="ECO:0007669"/>
    <property type="project" value="TreeGrafter"/>
</dbReference>
<dbReference type="InterPro" id="IPR050122">
    <property type="entry name" value="RTK"/>
</dbReference>
<dbReference type="Pfam" id="PF07714">
    <property type="entry name" value="PK_Tyr_Ser-Thr"/>
    <property type="match status" value="1"/>
</dbReference>
<organism evidence="2 3">
    <name type="scientific">Holothuria leucospilota</name>
    <name type="common">Black long sea cucumber</name>
    <name type="synonym">Mertensiothuria leucospilota</name>
    <dbReference type="NCBI Taxonomy" id="206669"/>
    <lineage>
        <taxon>Eukaryota</taxon>
        <taxon>Metazoa</taxon>
        <taxon>Echinodermata</taxon>
        <taxon>Eleutherozoa</taxon>
        <taxon>Echinozoa</taxon>
        <taxon>Holothuroidea</taxon>
        <taxon>Aspidochirotacea</taxon>
        <taxon>Aspidochirotida</taxon>
        <taxon>Holothuriidae</taxon>
        <taxon>Holothuria</taxon>
    </lineage>
</organism>
<dbReference type="InterPro" id="IPR011009">
    <property type="entry name" value="Kinase-like_dom_sf"/>
</dbReference>
<dbReference type="SUPFAM" id="SSF56112">
    <property type="entry name" value="Protein kinase-like (PK-like)"/>
    <property type="match status" value="1"/>
</dbReference>
<dbReference type="GO" id="GO:0043235">
    <property type="term" value="C:receptor complex"/>
    <property type="evidence" value="ECO:0007669"/>
    <property type="project" value="TreeGrafter"/>
</dbReference>
<dbReference type="PANTHER" id="PTHR24416">
    <property type="entry name" value="TYROSINE-PROTEIN KINASE RECEPTOR"/>
    <property type="match status" value="1"/>
</dbReference>
<keyword evidence="2" id="KW-0808">Transferase</keyword>
<dbReference type="AlphaFoldDB" id="A0A9Q1H8S4"/>
<dbReference type="InterPro" id="IPR001245">
    <property type="entry name" value="Ser-Thr/Tyr_kinase_cat_dom"/>
</dbReference>
<name>A0A9Q1H8S4_HOLLE</name>
<dbReference type="Gene3D" id="1.10.510.10">
    <property type="entry name" value="Transferase(Phosphotransferase) domain 1"/>
    <property type="match status" value="1"/>
</dbReference>
<feature type="domain" description="Serine-threonine/tyrosine-protein kinase catalytic" evidence="1">
    <location>
        <begin position="4"/>
        <end position="64"/>
    </location>
</feature>
<reference evidence="2" key="1">
    <citation type="submission" date="2021-10" db="EMBL/GenBank/DDBJ databases">
        <title>Tropical sea cucumber genome reveals ecological adaptation and Cuvierian tubules defense mechanism.</title>
        <authorList>
            <person name="Chen T."/>
        </authorList>
    </citation>
    <scope>NUCLEOTIDE SEQUENCE</scope>
    <source>
        <strain evidence="2">Nanhai2018</strain>
        <tissue evidence="2">Muscle</tissue>
    </source>
</reference>
<comment type="caution">
    <text evidence="2">The sequence shown here is derived from an EMBL/GenBank/DDBJ whole genome shotgun (WGS) entry which is preliminary data.</text>
</comment>
<keyword evidence="3" id="KW-1185">Reference proteome</keyword>
<proteinExistence type="predicted"/>
<evidence type="ECO:0000313" key="2">
    <source>
        <dbReference type="EMBL" id="KAJ8040017.1"/>
    </source>
</evidence>
<dbReference type="GO" id="GO:0005886">
    <property type="term" value="C:plasma membrane"/>
    <property type="evidence" value="ECO:0007669"/>
    <property type="project" value="TreeGrafter"/>
</dbReference>
<evidence type="ECO:0000259" key="1">
    <source>
        <dbReference type="Pfam" id="PF07714"/>
    </source>
</evidence>
<keyword evidence="2" id="KW-0675">Receptor</keyword>
<sequence>MHLILLAGGIPYHTIKDEHLTQAIAQHERMEWPPHISQEFNELMLRCWHRNPDSRPNFDLLYKEMKQYVKHAKKHIKLKDYPFNVYVPTKPPDTSWEKMQDSFV</sequence>
<protein>
    <submittedName>
        <fullName evidence="2">Receptor tyrosine-protein kinase let-23</fullName>
    </submittedName>
</protein>
<dbReference type="EMBL" id="JAIZAY010000006">
    <property type="protein sequence ID" value="KAJ8040017.1"/>
    <property type="molecule type" value="Genomic_DNA"/>
</dbReference>
<dbReference type="Proteomes" id="UP001152320">
    <property type="component" value="Chromosome 6"/>
</dbReference>